<accession>A0AAV2E3H3</accession>
<dbReference type="AlphaFoldDB" id="A0AAV2E3H3"/>
<dbReference type="GO" id="GO:0003676">
    <property type="term" value="F:nucleic acid binding"/>
    <property type="evidence" value="ECO:0007669"/>
    <property type="project" value="InterPro"/>
</dbReference>
<sequence length="181" mass="19892">MKLRRHSPLLQSSSTLVFQPQLLGSIYRLVFMLALMVQLGVVDSGAASFAICEGSFDDVNAAPLAATSTNYPGIADAHVLKTLALRDCIRECARRHLTPLLITADAKVIMDKCLVGDVKNSKVGSILREIRSLLAGFSGNCELRFVGRHRNRVAHLVAKKSLSLSPRVLSRFDYVSWLRSL</sequence>
<organism evidence="2 3">
    <name type="scientific">Linum trigynum</name>
    <dbReference type="NCBI Taxonomy" id="586398"/>
    <lineage>
        <taxon>Eukaryota</taxon>
        <taxon>Viridiplantae</taxon>
        <taxon>Streptophyta</taxon>
        <taxon>Embryophyta</taxon>
        <taxon>Tracheophyta</taxon>
        <taxon>Spermatophyta</taxon>
        <taxon>Magnoliopsida</taxon>
        <taxon>eudicotyledons</taxon>
        <taxon>Gunneridae</taxon>
        <taxon>Pentapetalae</taxon>
        <taxon>rosids</taxon>
        <taxon>fabids</taxon>
        <taxon>Malpighiales</taxon>
        <taxon>Linaceae</taxon>
        <taxon>Linum</taxon>
    </lineage>
</organism>
<protein>
    <recommendedName>
        <fullName evidence="1">RNase H type-1 domain-containing protein</fullName>
    </recommendedName>
</protein>
<reference evidence="2 3" key="1">
    <citation type="submission" date="2024-04" db="EMBL/GenBank/DDBJ databases">
        <authorList>
            <person name="Fracassetti M."/>
        </authorList>
    </citation>
    <scope>NUCLEOTIDE SEQUENCE [LARGE SCALE GENOMIC DNA]</scope>
</reference>
<proteinExistence type="predicted"/>
<feature type="domain" description="RNase H type-1" evidence="1">
    <location>
        <begin position="79"/>
        <end position="160"/>
    </location>
</feature>
<dbReference type="InterPro" id="IPR002156">
    <property type="entry name" value="RNaseH_domain"/>
</dbReference>
<dbReference type="Pfam" id="PF13456">
    <property type="entry name" value="RVT_3"/>
    <property type="match status" value="1"/>
</dbReference>
<evidence type="ECO:0000313" key="3">
    <source>
        <dbReference type="Proteomes" id="UP001497516"/>
    </source>
</evidence>
<evidence type="ECO:0000313" key="2">
    <source>
        <dbReference type="EMBL" id="CAL1380508.1"/>
    </source>
</evidence>
<dbReference type="Proteomes" id="UP001497516">
    <property type="component" value="Chromosome 4"/>
</dbReference>
<evidence type="ECO:0000259" key="1">
    <source>
        <dbReference type="Pfam" id="PF13456"/>
    </source>
</evidence>
<dbReference type="GO" id="GO:0004523">
    <property type="term" value="F:RNA-DNA hybrid ribonuclease activity"/>
    <property type="evidence" value="ECO:0007669"/>
    <property type="project" value="InterPro"/>
</dbReference>
<name>A0AAV2E3H3_9ROSI</name>
<gene>
    <name evidence="2" type="ORF">LTRI10_LOCUS21946</name>
</gene>
<keyword evidence="3" id="KW-1185">Reference proteome</keyword>
<dbReference type="EMBL" id="OZ034817">
    <property type="protein sequence ID" value="CAL1380508.1"/>
    <property type="molecule type" value="Genomic_DNA"/>
</dbReference>